<reference evidence="2 3" key="1">
    <citation type="submission" date="2018-03" db="EMBL/GenBank/DDBJ databases">
        <title>Genomic Encyclopedia of Archaeal and Bacterial Type Strains, Phase II (KMG-II): from individual species to whole genera.</title>
        <authorList>
            <person name="Goeker M."/>
        </authorList>
    </citation>
    <scope>NUCLEOTIDE SEQUENCE [LARGE SCALE GENOMIC DNA]</scope>
    <source>
        <strain evidence="2 3">DSM 45601</strain>
    </source>
</reference>
<protein>
    <submittedName>
        <fullName evidence="2">Uncharacterized protein</fullName>
    </submittedName>
</protein>
<sequence length="30" mass="2893">MSGVKGLAVLVGAMLGVIVLLAVVATILSP</sequence>
<dbReference type="EMBL" id="PVZC01000003">
    <property type="protein sequence ID" value="PRX99463.1"/>
    <property type="molecule type" value="Genomic_DNA"/>
</dbReference>
<evidence type="ECO:0000313" key="3">
    <source>
        <dbReference type="Proteomes" id="UP000237846"/>
    </source>
</evidence>
<feature type="transmembrane region" description="Helical" evidence="1">
    <location>
        <begin position="7"/>
        <end position="28"/>
    </location>
</feature>
<accession>A0A2T0Q6V8</accession>
<evidence type="ECO:0000313" key="2">
    <source>
        <dbReference type="EMBL" id="PRX99463.1"/>
    </source>
</evidence>
<organism evidence="2 3">
    <name type="scientific">Allonocardiopsis opalescens</name>
    <dbReference type="NCBI Taxonomy" id="1144618"/>
    <lineage>
        <taxon>Bacteria</taxon>
        <taxon>Bacillati</taxon>
        <taxon>Actinomycetota</taxon>
        <taxon>Actinomycetes</taxon>
        <taxon>Streptosporangiales</taxon>
        <taxon>Allonocardiopsis</taxon>
    </lineage>
</organism>
<proteinExistence type="predicted"/>
<comment type="caution">
    <text evidence="2">The sequence shown here is derived from an EMBL/GenBank/DDBJ whole genome shotgun (WGS) entry which is preliminary data.</text>
</comment>
<dbReference type="Proteomes" id="UP000237846">
    <property type="component" value="Unassembled WGS sequence"/>
</dbReference>
<keyword evidence="1" id="KW-1133">Transmembrane helix</keyword>
<keyword evidence="1" id="KW-0812">Transmembrane</keyword>
<evidence type="ECO:0000256" key="1">
    <source>
        <dbReference type="SAM" id="Phobius"/>
    </source>
</evidence>
<keyword evidence="3" id="KW-1185">Reference proteome</keyword>
<gene>
    <name evidence="2" type="ORF">CLV72_10359</name>
</gene>
<keyword evidence="1" id="KW-0472">Membrane</keyword>
<dbReference type="AlphaFoldDB" id="A0A2T0Q6V8"/>
<name>A0A2T0Q6V8_9ACTN</name>